<keyword evidence="4" id="KW-1185">Reference proteome</keyword>
<dbReference type="InterPro" id="IPR002298">
    <property type="entry name" value="DNA_polymerase_A"/>
</dbReference>
<dbReference type="InterPro" id="IPR001098">
    <property type="entry name" value="DNA-dir_DNA_pol_A_palm_dom"/>
</dbReference>
<feature type="domain" description="DNA-directed DNA polymerase family A palm" evidence="2">
    <location>
        <begin position="17"/>
        <end position="154"/>
    </location>
</feature>
<dbReference type="Gene3D" id="1.20.1060.10">
    <property type="entry name" value="Taq DNA Polymerase, Chain T, domain 4"/>
    <property type="match status" value="1"/>
</dbReference>
<name>A0ABQ7G2F6_DUNSA</name>
<comment type="caution">
    <text evidence="3">The sequence shown here is derived from an EMBL/GenBank/DDBJ whole genome shotgun (WGS) entry which is preliminary data.</text>
</comment>
<gene>
    <name evidence="3" type="ORF">DUNSADRAFT_17088</name>
</gene>
<dbReference type="Proteomes" id="UP000815325">
    <property type="component" value="Unassembled WGS sequence"/>
</dbReference>
<dbReference type="SUPFAM" id="SSF56672">
    <property type="entry name" value="DNA/RNA polymerases"/>
    <property type="match status" value="1"/>
</dbReference>
<accession>A0ABQ7G2F6</accession>
<evidence type="ECO:0000313" key="3">
    <source>
        <dbReference type="EMBL" id="KAF5828783.1"/>
    </source>
</evidence>
<feature type="non-terminal residue" evidence="3">
    <location>
        <position position="154"/>
    </location>
</feature>
<keyword evidence="1" id="KW-0235">DNA replication</keyword>
<dbReference type="PRINTS" id="PR00868">
    <property type="entry name" value="DNAPOLI"/>
</dbReference>
<dbReference type="Pfam" id="PF00476">
    <property type="entry name" value="DNA_pol_A"/>
    <property type="match status" value="1"/>
</dbReference>
<dbReference type="PANTHER" id="PTHR10133:SF27">
    <property type="entry name" value="DNA POLYMERASE NU"/>
    <property type="match status" value="1"/>
</dbReference>
<feature type="non-terminal residue" evidence="3">
    <location>
        <position position="1"/>
    </location>
</feature>
<organism evidence="3 4">
    <name type="scientific">Dunaliella salina</name>
    <name type="common">Green alga</name>
    <name type="synonym">Protococcus salinus</name>
    <dbReference type="NCBI Taxonomy" id="3046"/>
    <lineage>
        <taxon>Eukaryota</taxon>
        <taxon>Viridiplantae</taxon>
        <taxon>Chlorophyta</taxon>
        <taxon>core chlorophytes</taxon>
        <taxon>Chlorophyceae</taxon>
        <taxon>CS clade</taxon>
        <taxon>Chlamydomonadales</taxon>
        <taxon>Dunaliellaceae</taxon>
        <taxon>Dunaliella</taxon>
    </lineage>
</organism>
<evidence type="ECO:0000259" key="2">
    <source>
        <dbReference type="Pfam" id="PF00476"/>
    </source>
</evidence>
<evidence type="ECO:0000256" key="1">
    <source>
        <dbReference type="ARBA" id="ARBA00022705"/>
    </source>
</evidence>
<evidence type="ECO:0000313" key="4">
    <source>
        <dbReference type="Proteomes" id="UP000815325"/>
    </source>
</evidence>
<protein>
    <recommendedName>
        <fullName evidence="2">DNA-directed DNA polymerase family A palm domain-containing protein</fullName>
    </recommendedName>
</protein>
<dbReference type="PANTHER" id="PTHR10133">
    <property type="entry name" value="DNA POLYMERASE I"/>
    <property type="match status" value="1"/>
</dbReference>
<dbReference type="InterPro" id="IPR043502">
    <property type="entry name" value="DNA/RNA_pol_sf"/>
</dbReference>
<dbReference type="EMBL" id="MU070247">
    <property type="protein sequence ID" value="KAF5828783.1"/>
    <property type="molecule type" value="Genomic_DNA"/>
</dbReference>
<reference evidence="3" key="1">
    <citation type="submission" date="2017-08" db="EMBL/GenBank/DDBJ databases">
        <authorList>
            <person name="Polle J.E."/>
            <person name="Barry K."/>
            <person name="Cushman J."/>
            <person name="Schmutz J."/>
            <person name="Tran D."/>
            <person name="Hathwaick L.T."/>
            <person name="Yim W.C."/>
            <person name="Jenkins J."/>
            <person name="Mckie-Krisberg Z.M."/>
            <person name="Prochnik S."/>
            <person name="Lindquist E."/>
            <person name="Dockter R.B."/>
            <person name="Adam C."/>
            <person name="Molina H."/>
            <person name="Bunkerborg J."/>
            <person name="Jin E."/>
            <person name="Buchheim M."/>
            <person name="Magnuson J."/>
        </authorList>
    </citation>
    <scope>NUCLEOTIDE SEQUENCE</scope>
    <source>
        <strain evidence="3">CCAP 19/18</strain>
    </source>
</reference>
<proteinExistence type="predicted"/>
<dbReference type="Gene3D" id="3.30.70.370">
    <property type="match status" value="1"/>
</dbReference>
<sequence length="154" mass="17130">QIKEDIVHTSNWNEKRDPNLNGAPDISKILFQKLDLPRNAFELTPSGQLKVAEQSFEQRQHMHPVISKIVSWRKLAYLSNHVVQSLASAADRYSNGRVFPTFLQNAAATGRLAAVDPNVMAINKDDLHLVGGNLRALFVPSVPGWSLLSADYSQ</sequence>